<dbReference type="Proteomes" id="UP001185092">
    <property type="component" value="Unassembled WGS sequence"/>
</dbReference>
<keyword evidence="1" id="KW-0732">Signal</keyword>
<accession>A0AAE3XJW8</accession>
<dbReference type="RefSeq" id="WP_309937463.1">
    <property type="nucleotide sequence ID" value="NZ_AP025305.1"/>
</dbReference>
<feature type="signal peptide" evidence="1">
    <location>
        <begin position="1"/>
        <end position="23"/>
    </location>
</feature>
<evidence type="ECO:0000313" key="3">
    <source>
        <dbReference type="Proteomes" id="UP001185092"/>
    </source>
</evidence>
<proteinExistence type="predicted"/>
<evidence type="ECO:0000313" key="2">
    <source>
        <dbReference type="EMBL" id="MDR6237993.1"/>
    </source>
</evidence>
<dbReference type="AlphaFoldDB" id="A0AAE3XJW8"/>
<dbReference type="EMBL" id="JAVDQD010000001">
    <property type="protein sequence ID" value="MDR6237993.1"/>
    <property type="molecule type" value="Genomic_DNA"/>
</dbReference>
<name>A0AAE3XJW8_9BACT</name>
<protein>
    <recommendedName>
        <fullName evidence="4">Outer membrane protein beta-barrel domain-containing protein</fullName>
    </recommendedName>
</protein>
<gene>
    <name evidence="2" type="ORF">HNQ88_000969</name>
</gene>
<feature type="chain" id="PRO_5041972614" description="Outer membrane protein beta-barrel domain-containing protein" evidence="1">
    <location>
        <begin position="24"/>
        <end position="206"/>
    </location>
</feature>
<keyword evidence="3" id="KW-1185">Reference proteome</keyword>
<sequence>MKIHFTKILAFLALMLFNLELSAQYFPASDSTNVQVQENKKNKASRNLNTKSFWDDVYFGGNFGLSFGNQATSVLVEPLAGYNFTERFSGGLGISYQYYSYKDYFGVKQESNIYGGKIFSRYRVLENIFVHGEFENLSYQRVISRDSTGKYEYLREWIPGLFFGGGFFQPFGKKGGMSLMVLYNVLYDENTSPYPEPYVIRAGFTF</sequence>
<reference evidence="2" key="1">
    <citation type="submission" date="2023-07" db="EMBL/GenBank/DDBJ databases">
        <title>Genomic Encyclopedia of Type Strains, Phase IV (KMG-IV): sequencing the most valuable type-strain genomes for metagenomic binning, comparative biology and taxonomic classification.</title>
        <authorList>
            <person name="Goeker M."/>
        </authorList>
    </citation>
    <scope>NUCLEOTIDE SEQUENCE</scope>
    <source>
        <strain evidence="2">DSM 26174</strain>
    </source>
</reference>
<evidence type="ECO:0008006" key="4">
    <source>
        <dbReference type="Google" id="ProtNLM"/>
    </source>
</evidence>
<comment type="caution">
    <text evidence="2">The sequence shown here is derived from an EMBL/GenBank/DDBJ whole genome shotgun (WGS) entry which is preliminary data.</text>
</comment>
<organism evidence="2 3">
    <name type="scientific">Aureibacter tunicatorum</name>
    <dbReference type="NCBI Taxonomy" id="866807"/>
    <lineage>
        <taxon>Bacteria</taxon>
        <taxon>Pseudomonadati</taxon>
        <taxon>Bacteroidota</taxon>
        <taxon>Cytophagia</taxon>
        <taxon>Cytophagales</taxon>
        <taxon>Persicobacteraceae</taxon>
        <taxon>Aureibacter</taxon>
    </lineage>
</organism>
<evidence type="ECO:0000256" key="1">
    <source>
        <dbReference type="SAM" id="SignalP"/>
    </source>
</evidence>